<dbReference type="Pfam" id="PF00248">
    <property type="entry name" value="Aldo_ket_red"/>
    <property type="match status" value="1"/>
</dbReference>
<proteinExistence type="predicted"/>
<accession>A0ABW3YJD4</accession>
<feature type="domain" description="NADP-dependent oxidoreductase" evidence="2">
    <location>
        <begin position="16"/>
        <end position="329"/>
    </location>
</feature>
<keyword evidence="4" id="KW-1185">Reference proteome</keyword>
<evidence type="ECO:0000259" key="2">
    <source>
        <dbReference type="Pfam" id="PF00248"/>
    </source>
</evidence>
<dbReference type="InterPro" id="IPR023210">
    <property type="entry name" value="NADP_OxRdtase_dom"/>
</dbReference>
<gene>
    <name evidence="3" type="ORF">ACFQ4H_20870</name>
</gene>
<comment type="caution">
    <text evidence="3">The sequence shown here is derived from an EMBL/GenBank/DDBJ whole genome shotgun (WGS) entry which is preliminary data.</text>
</comment>
<dbReference type="PANTHER" id="PTHR43625:SF40">
    <property type="entry name" value="ALDO-KETO REDUCTASE YAKC [NADP(+)]"/>
    <property type="match status" value="1"/>
</dbReference>
<organism evidence="3 4">
    <name type="scientific">Micromonospora sonneratiae</name>
    <dbReference type="NCBI Taxonomy" id="1184706"/>
    <lineage>
        <taxon>Bacteria</taxon>
        <taxon>Bacillati</taxon>
        <taxon>Actinomycetota</taxon>
        <taxon>Actinomycetes</taxon>
        <taxon>Micromonosporales</taxon>
        <taxon>Micromonosporaceae</taxon>
        <taxon>Micromonospora</taxon>
    </lineage>
</organism>
<protein>
    <submittedName>
        <fullName evidence="3">Aldo/keto reductase</fullName>
    </submittedName>
</protein>
<evidence type="ECO:0000256" key="1">
    <source>
        <dbReference type="ARBA" id="ARBA00023002"/>
    </source>
</evidence>
<dbReference type="PANTHER" id="PTHR43625">
    <property type="entry name" value="AFLATOXIN B1 ALDEHYDE REDUCTASE"/>
    <property type="match status" value="1"/>
</dbReference>
<reference evidence="4" key="1">
    <citation type="journal article" date="2019" name="Int. J. Syst. Evol. Microbiol.">
        <title>The Global Catalogue of Microorganisms (GCM) 10K type strain sequencing project: providing services to taxonomists for standard genome sequencing and annotation.</title>
        <authorList>
            <consortium name="The Broad Institute Genomics Platform"/>
            <consortium name="The Broad Institute Genome Sequencing Center for Infectious Disease"/>
            <person name="Wu L."/>
            <person name="Ma J."/>
        </authorList>
    </citation>
    <scope>NUCLEOTIDE SEQUENCE [LARGE SCALE GENOMIC DNA]</scope>
    <source>
        <strain evidence="4">JCM 31037</strain>
    </source>
</reference>
<dbReference type="Gene3D" id="3.20.20.100">
    <property type="entry name" value="NADP-dependent oxidoreductase domain"/>
    <property type="match status" value="1"/>
</dbReference>
<evidence type="ECO:0000313" key="4">
    <source>
        <dbReference type="Proteomes" id="UP001597260"/>
    </source>
</evidence>
<dbReference type="SUPFAM" id="SSF51430">
    <property type="entry name" value="NAD(P)-linked oxidoreductase"/>
    <property type="match status" value="1"/>
</dbReference>
<dbReference type="InterPro" id="IPR050791">
    <property type="entry name" value="Aldo-Keto_reductase"/>
</dbReference>
<name>A0ABW3YJD4_9ACTN</name>
<sequence>MRTREVGATGRHVGVIGLGCMGMSWAYAESTRDDAASRDVVRAAVDAGATFIDTADVYGDGHNESLVGEALSGLRNTVFLATKAGLVVDDMRTKSIRRDGSPAHLRAAVDASLKRLGTDHIDLWYLHRVDDAVPLTESWGAMAEMVRAGNVRYLGLSEVTVEQAVAAAAVHPVTAVQSELSLWTRDALGQPSTGASAATVAASGAFDAGDVLGWCAANGAAFVPFAPLGRGFLTGAIDTTTRFEDSDLRAGNPRFTSEARTSNARIVDTVRTVAARHGVTPAQVAIAWTLAQGPHVIPIPGTRRLGHLTDNIGAADLTLTAADLAELDAAPTAVGTRY</sequence>
<dbReference type="EMBL" id="JBHTMP010000033">
    <property type="protein sequence ID" value="MFD1323541.1"/>
    <property type="molecule type" value="Genomic_DNA"/>
</dbReference>
<dbReference type="RefSeq" id="WP_377572808.1">
    <property type="nucleotide sequence ID" value="NZ_JBHTMP010000033.1"/>
</dbReference>
<keyword evidence="1" id="KW-0560">Oxidoreductase</keyword>
<dbReference type="InterPro" id="IPR036812">
    <property type="entry name" value="NAD(P)_OxRdtase_dom_sf"/>
</dbReference>
<dbReference type="Proteomes" id="UP001597260">
    <property type="component" value="Unassembled WGS sequence"/>
</dbReference>
<evidence type="ECO:0000313" key="3">
    <source>
        <dbReference type="EMBL" id="MFD1323541.1"/>
    </source>
</evidence>